<dbReference type="PRINTS" id="PR00385">
    <property type="entry name" value="P450"/>
</dbReference>
<sequence>MTVTAGTRTLQGDLRTISLPRVISQVRRHGPLGFLNWVGQQSQGAITRLSLGPFRPYVVTRPEHLQHILRDHAGNYPRGAAMWSALGRLTGDGIGAEGPQWQASRTILKPAFSARHLTQMSDQLITAVEAGVDALSGRTSQAPVEAGLEMTRLAQAVINPLFFGSLVTEEDSDRLGEAVATAMGSLLWRMALPFVPHRVPLPGDGAFKDATRTVNQILHPVVAAARGRSGDQDDLIARLLAGVGADGATLTDQQVSDDIVAMWVAGSESSAIALTWIWVALAEHPHIADRVQDEVDQVVGAGPLRYEHVRQLETTRMVVEEVLRIHSVGWAVPRMAHQDDVIDGVPIPAGATLMISPYLTHRLEQVWDRPLEFDPDRFRREQVRARHPLAYLPFGDGAHQCLGQHVYMVEAVLIVAAMLRRFRIRVVSELPAQAKLSLTLQPQQPVMLTLQPRE</sequence>
<evidence type="ECO:0000313" key="8">
    <source>
        <dbReference type="EMBL" id="GAA2638984.1"/>
    </source>
</evidence>
<evidence type="ECO:0000256" key="3">
    <source>
        <dbReference type="ARBA" id="ARBA00022723"/>
    </source>
</evidence>
<keyword evidence="3 7" id="KW-0479">Metal-binding</keyword>
<gene>
    <name evidence="8" type="ORF">GCM10010411_93900</name>
</gene>
<dbReference type="EMBL" id="BAAATD010000027">
    <property type="protein sequence ID" value="GAA2638984.1"/>
    <property type="molecule type" value="Genomic_DNA"/>
</dbReference>
<keyword evidence="5 7" id="KW-0408">Iron</keyword>
<comment type="similarity">
    <text evidence="1 7">Belongs to the cytochrome P450 family.</text>
</comment>
<name>A0ABP6DDY1_9ACTN</name>
<dbReference type="InterPro" id="IPR001128">
    <property type="entry name" value="Cyt_P450"/>
</dbReference>
<reference evidence="9" key="1">
    <citation type="journal article" date="2019" name="Int. J. Syst. Evol. Microbiol.">
        <title>The Global Catalogue of Microorganisms (GCM) 10K type strain sequencing project: providing services to taxonomists for standard genome sequencing and annotation.</title>
        <authorList>
            <consortium name="The Broad Institute Genomics Platform"/>
            <consortium name="The Broad Institute Genome Sequencing Center for Infectious Disease"/>
            <person name="Wu L."/>
            <person name="Ma J."/>
        </authorList>
    </citation>
    <scope>NUCLEOTIDE SEQUENCE [LARGE SCALE GENOMIC DNA]</scope>
    <source>
        <strain evidence="9">JCM 6833</strain>
    </source>
</reference>
<dbReference type="SUPFAM" id="SSF48264">
    <property type="entry name" value="Cytochrome P450"/>
    <property type="match status" value="1"/>
</dbReference>
<dbReference type="Proteomes" id="UP001501509">
    <property type="component" value="Unassembled WGS sequence"/>
</dbReference>
<evidence type="ECO:0000256" key="6">
    <source>
        <dbReference type="ARBA" id="ARBA00023033"/>
    </source>
</evidence>
<evidence type="ECO:0000256" key="5">
    <source>
        <dbReference type="ARBA" id="ARBA00023004"/>
    </source>
</evidence>
<keyword evidence="4 7" id="KW-0560">Oxidoreductase</keyword>
<accession>A0ABP6DDY1</accession>
<dbReference type="InterPro" id="IPR036396">
    <property type="entry name" value="Cyt_P450_sf"/>
</dbReference>
<evidence type="ECO:0000313" key="9">
    <source>
        <dbReference type="Proteomes" id="UP001501509"/>
    </source>
</evidence>
<keyword evidence="6 7" id="KW-0503">Monooxygenase</keyword>
<protein>
    <submittedName>
        <fullName evidence="8">Cytochrome P450</fullName>
    </submittedName>
</protein>
<comment type="caution">
    <text evidence="8">The sequence shown here is derived from an EMBL/GenBank/DDBJ whole genome shotgun (WGS) entry which is preliminary data.</text>
</comment>
<proteinExistence type="inferred from homology"/>
<organism evidence="8 9">
    <name type="scientific">Actinomadura fulvescens</name>
    <dbReference type="NCBI Taxonomy" id="46160"/>
    <lineage>
        <taxon>Bacteria</taxon>
        <taxon>Bacillati</taxon>
        <taxon>Actinomycetota</taxon>
        <taxon>Actinomycetes</taxon>
        <taxon>Streptosporangiales</taxon>
        <taxon>Thermomonosporaceae</taxon>
        <taxon>Actinomadura</taxon>
    </lineage>
</organism>
<evidence type="ECO:0000256" key="2">
    <source>
        <dbReference type="ARBA" id="ARBA00022617"/>
    </source>
</evidence>
<dbReference type="InterPro" id="IPR050196">
    <property type="entry name" value="Cytochrome_P450_Monoox"/>
</dbReference>
<dbReference type="RefSeq" id="WP_344549290.1">
    <property type="nucleotide sequence ID" value="NZ_BAAATD010000027.1"/>
</dbReference>
<dbReference type="PANTHER" id="PTHR24291:SF50">
    <property type="entry name" value="BIFUNCTIONAL ALBAFLAVENONE MONOOXYGENASE_TERPENE SYNTHASE"/>
    <property type="match status" value="1"/>
</dbReference>
<evidence type="ECO:0000256" key="4">
    <source>
        <dbReference type="ARBA" id="ARBA00023002"/>
    </source>
</evidence>
<dbReference type="InterPro" id="IPR017972">
    <property type="entry name" value="Cyt_P450_CS"/>
</dbReference>
<dbReference type="PROSITE" id="PS00086">
    <property type="entry name" value="CYTOCHROME_P450"/>
    <property type="match status" value="1"/>
</dbReference>
<evidence type="ECO:0000256" key="1">
    <source>
        <dbReference type="ARBA" id="ARBA00010617"/>
    </source>
</evidence>
<keyword evidence="2 7" id="KW-0349">Heme</keyword>
<evidence type="ECO:0000256" key="7">
    <source>
        <dbReference type="RuleBase" id="RU000461"/>
    </source>
</evidence>
<dbReference type="PRINTS" id="PR00463">
    <property type="entry name" value="EP450I"/>
</dbReference>
<dbReference type="Pfam" id="PF00067">
    <property type="entry name" value="p450"/>
    <property type="match status" value="1"/>
</dbReference>
<keyword evidence="9" id="KW-1185">Reference proteome</keyword>
<dbReference type="PANTHER" id="PTHR24291">
    <property type="entry name" value="CYTOCHROME P450 FAMILY 4"/>
    <property type="match status" value="1"/>
</dbReference>
<dbReference type="Gene3D" id="1.10.630.10">
    <property type="entry name" value="Cytochrome P450"/>
    <property type="match status" value="1"/>
</dbReference>
<dbReference type="InterPro" id="IPR002401">
    <property type="entry name" value="Cyt_P450_E_grp-I"/>
</dbReference>